<reference evidence="2" key="1">
    <citation type="journal article" date="2023" name="Mol. Biol. Evol.">
        <title>Third-Generation Sequencing Reveals the Adaptive Role of the Epigenome in Three Deep-Sea Polychaetes.</title>
        <authorList>
            <person name="Perez M."/>
            <person name="Aroh O."/>
            <person name="Sun Y."/>
            <person name="Lan Y."/>
            <person name="Juniper S.K."/>
            <person name="Young C.R."/>
            <person name="Angers B."/>
            <person name="Qian P.Y."/>
        </authorList>
    </citation>
    <scope>NUCLEOTIDE SEQUENCE</scope>
    <source>
        <strain evidence="2">R07B-5</strain>
    </source>
</reference>
<feature type="region of interest" description="Disordered" evidence="1">
    <location>
        <begin position="37"/>
        <end position="68"/>
    </location>
</feature>
<protein>
    <submittedName>
        <fullName evidence="2">Uncharacterized protein</fullName>
    </submittedName>
</protein>
<evidence type="ECO:0000313" key="2">
    <source>
        <dbReference type="EMBL" id="KAK2185836.1"/>
    </source>
</evidence>
<organism evidence="2 3">
    <name type="scientific">Ridgeia piscesae</name>
    <name type="common">Tubeworm</name>
    <dbReference type="NCBI Taxonomy" id="27915"/>
    <lineage>
        <taxon>Eukaryota</taxon>
        <taxon>Metazoa</taxon>
        <taxon>Spiralia</taxon>
        <taxon>Lophotrochozoa</taxon>
        <taxon>Annelida</taxon>
        <taxon>Polychaeta</taxon>
        <taxon>Sedentaria</taxon>
        <taxon>Canalipalpata</taxon>
        <taxon>Sabellida</taxon>
        <taxon>Siboglinidae</taxon>
        <taxon>Ridgeia</taxon>
    </lineage>
</organism>
<name>A0AAD9P0D8_RIDPI</name>
<dbReference type="AlphaFoldDB" id="A0AAD9P0D8"/>
<gene>
    <name evidence="2" type="ORF">NP493_221g00013</name>
</gene>
<proteinExistence type="predicted"/>
<dbReference type="EMBL" id="JAODUO010000221">
    <property type="protein sequence ID" value="KAK2185836.1"/>
    <property type="molecule type" value="Genomic_DNA"/>
</dbReference>
<sequence length="68" mass="7920">MSRHAEVMESRRQVSHDSIQQLQWQLNNLEQVLCQSDSHRPTMPSSDVLLNRSRTPTPAGEFDMQVRE</sequence>
<dbReference type="Proteomes" id="UP001209878">
    <property type="component" value="Unassembled WGS sequence"/>
</dbReference>
<keyword evidence="3" id="KW-1185">Reference proteome</keyword>
<comment type="caution">
    <text evidence="2">The sequence shown here is derived from an EMBL/GenBank/DDBJ whole genome shotgun (WGS) entry which is preliminary data.</text>
</comment>
<evidence type="ECO:0000313" key="3">
    <source>
        <dbReference type="Proteomes" id="UP001209878"/>
    </source>
</evidence>
<accession>A0AAD9P0D8</accession>
<evidence type="ECO:0000256" key="1">
    <source>
        <dbReference type="SAM" id="MobiDB-lite"/>
    </source>
</evidence>